<keyword evidence="3" id="KW-0805">Transcription regulation</keyword>
<dbReference type="Pfam" id="PF00010">
    <property type="entry name" value="HLH"/>
    <property type="match status" value="1"/>
</dbReference>
<evidence type="ECO:0000259" key="10">
    <source>
        <dbReference type="PROSITE" id="PS50888"/>
    </source>
</evidence>
<dbReference type="GO" id="GO:0000977">
    <property type="term" value="F:RNA polymerase II transcription regulatory region sequence-specific DNA binding"/>
    <property type="evidence" value="ECO:0007669"/>
    <property type="project" value="TreeGrafter"/>
</dbReference>
<dbReference type="SUPFAM" id="SSF47459">
    <property type="entry name" value="HLH, helix-loop-helix DNA-binding domain"/>
    <property type="match status" value="1"/>
</dbReference>
<accession>A0A4Y7NID2</accession>
<name>A0A4Y7NID2_9CRUS</name>
<sequence>MDALASFIKEETLAYHNQQAAMTDGYGQYHGYGSSSPHNHMFNQSNNEAINSRKRRSDNSIDSDSSGSELSVMSASGQRLQADGQPMGKQRRLHSSRASFNSDVQSQRVLANVRERQRTQSLNEAFAALRKIIPTLPSDKLSKIQTLKLAARYIDFLYQVLRTDDEANCHQTMAMDNVDYRSSPDESGRTSASDVSASFGANECLSYAFSVWRMEGAWNSSSQTDVSS</sequence>
<keyword evidence="1" id="KW-0217">Developmental protein</keyword>
<organism evidence="11">
    <name type="scientific">Moina brachiata</name>
    <dbReference type="NCBI Taxonomy" id="675436"/>
    <lineage>
        <taxon>Eukaryota</taxon>
        <taxon>Metazoa</taxon>
        <taxon>Ecdysozoa</taxon>
        <taxon>Arthropoda</taxon>
        <taxon>Crustacea</taxon>
        <taxon>Branchiopoda</taxon>
        <taxon>Diplostraca</taxon>
        <taxon>Cladocera</taxon>
        <taxon>Anomopoda</taxon>
        <taxon>Moinidae</taxon>
        <taxon>Moina</taxon>
    </lineage>
</organism>
<dbReference type="PROSITE" id="PS50888">
    <property type="entry name" value="BHLH"/>
    <property type="match status" value="1"/>
</dbReference>
<proteinExistence type="evidence at transcript level"/>
<feature type="region of interest" description="Disordered" evidence="9">
    <location>
        <begin position="50"/>
        <end position="101"/>
    </location>
</feature>
<feature type="compositionally biased region" description="Low complexity" evidence="9">
    <location>
        <begin position="60"/>
        <end position="74"/>
    </location>
</feature>
<dbReference type="AlphaFoldDB" id="A0A4Y7NID2"/>
<keyword evidence="4" id="KW-0238">DNA-binding</keyword>
<gene>
    <name evidence="11" type="primary">EOG090X0511</name>
</gene>
<feature type="domain" description="BHLH" evidence="10">
    <location>
        <begin position="106"/>
        <end position="157"/>
    </location>
</feature>
<evidence type="ECO:0000256" key="3">
    <source>
        <dbReference type="ARBA" id="ARBA00023015"/>
    </source>
</evidence>
<evidence type="ECO:0000313" key="11">
    <source>
        <dbReference type="EMBL" id="SVE92978.1"/>
    </source>
</evidence>
<evidence type="ECO:0000256" key="2">
    <source>
        <dbReference type="ARBA" id="ARBA00022782"/>
    </source>
</evidence>
<dbReference type="GO" id="GO:0000981">
    <property type="term" value="F:DNA-binding transcription factor activity, RNA polymerase II-specific"/>
    <property type="evidence" value="ECO:0007669"/>
    <property type="project" value="TreeGrafter"/>
</dbReference>
<keyword evidence="5" id="KW-0804">Transcription</keyword>
<comment type="function">
    <text evidence="7">Involved in the establishment and dorsoventral patterning of germ layers in the embryo.</text>
</comment>
<evidence type="ECO:0000256" key="6">
    <source>
        <dbReference type="ARBA" id="ARBA00023242"/>
    </source>
</evidence>
<evidence type="ECO:0000256" key="8">
    <source>
        <dbReference type="ARBA" id="ARBA00072365"/>
    </source>
</evidence>
<dbReference type="InterPro" id="IPR015789">
    <property type="entry name" value="Twist-rel_bHLH"/>
</dbReference>
<dbReference type="InterPro" id="IPR011598">
    <property type="entry name" value="bHLH_dom"/>
</dbReference>
<keyword evidence="2" id="KW-0221">Differentiation</keyword>
<evidence type="ECO:0000256" key="4">
    <source>
        <dbReference type="ARBA" id="ARBA00023125"/>
    </source>
</evidence>
<evidence type="ECO:0000256" key="7">
    <source>
        <dbReference type="ARBA" id="ARBA00059086"/>
    </source>
</evidence>
<dbReference type="CDD" id="cd11464">
    <property type="entry name" value="bHLH_TS_TWIST"/>
    <property type="match status" value="1"/>
</dbReference>
<keyword evidence="6" id="KW-0539">Nucleus</keyword>
<reference evidence="11" key="1">
    <citation type="submission" date="2018-08" db="EMBL/GenBank/DDBJ databases">
        <authorList>
            <person name="Cornetti L."/>
        </authorList>
    </citation>
    <scope>NUCLEOTIDE SEQUENCE</scope>
    <source>
        <strain evidence="11">DE-FRO-2-1</strain>
    </source>
</reference>
<dbReference type="PANTHER" id="PTHR23349">
    <property type="entry name" value="BASIC HELIX-LOOP-HELIX TRANSCRIPTION FACTOR, TWIST"/>
    <property type="match status" value="1"/>
</dbReference>
<dbReference type="EMBL" id="LR023359">
    <property type="protein sequence ID" value="SVE92978.1"/>
    <property type="molecule type" value="mRNA"/>
</dbReference>
<dbReference type="PANTHER" id="PTHR23349:SF50">
    <property type="entry name" value="PROTEIN TWIST"/>
    <property type="match status" value="1"/>
</dbReference>
<protein>
    <recommendedName>
        <fullName evidence="8">Protein twist</fullName>
    </recommendedName>
</protein>
<evidence type="ECO:0000256" key="1">
    <source>
        <dbReference type="ARBA" id="ARBA00022473"/>
    </source>
</evidence>
<evidence type="ECO:0000256" key="9">
    <source>
        <dbReference type="SAM" id="MobiDB-lite"/>
    </source>
</evidence>
<dbReference type="InterPro" id="IPR050283">
    <property type="entry name" value="E-box_TF_Regulators"/>
</dbReference>
<dbReference type="SMART" id="SM00353">
    <property type="entry name" value="HLH"/>
    <property type="match status" value="1"/>
</dbReference>
<dbReference type="Gene3D" id="4.10.280.10">
    <property type="entry name" value="Helix-loop-helix DNA-binding domain"/>
    <property type="match status" value="1"/>
</dbReference>
<dbReference type="GO" id="GO:0030154">
    <property type="term" value="P:cell differentiation"/>
    <property type="evidence" value="ECO:0007669"/>
    <property type="project" value="UniProtKB-KW"/>
</dbReference>
<dbReference type="InterPro" id="IPR036638">
    <property type="entry name" value="HLH_DNA-bd_sf"/>
</dbReference>
<dbReference type="GO" id="GO:0046983">
    <property type="term" value="F:protein dimerization activity"/>
    <property type="evidence" value="ECO:0007669"/>
    <property type="project" value="InterPro"/>
</dbReference>
<evidence type="ECO:0000256" key="5">
    <source>
        <dbReference type="ARBA" id="ARBA00023163"/>
    </source>
</evidence>
<dbReference type="FunFam" id="4.10.280.10:FF:000030">
    <property type="entry name" value="Twist transcription factor"/>
    <property type="match status" value="1"/>
</dbReference>